<evidence type="ECO:0000313" key="3">
    <source>
        <dbReference type="Proteomes" id="UP000287394"/>
    </source>
</evidence>
<dbReference type="Pfam" id="PF12728">
    <property type="entry name" value="HTH_17"/>
    <property type="match status" value="1"/>
</dbReference>
<dbReference type="EMBL" id="AP025739">
    <property type="protein sequence ID" value="BDI29373.1"/>
    <property type="molecule type" value="Genomic_DNA"/>
</dbReference>
<name>A0A402D747_9BACT</name>
<evidence type="ECO:0000313" key="2">
    <source>
        <dbReference type="EMBL" id="BDI29373.1"/>
    </source>
</evidence>
<dbReference type="AlphaFoldDB" id="A0A402D747"/>
<dbReference type="KEGG" id="ccot:CCAX7_14240"/>
<accession>A0A402D747</accession>
<gene>
    <name evidence="2" type="ORF">CCAX7_14240</name>
</gene>
<dbReference type="Proteomes" id="UP000287394">
    <property type="component" value="Chromosome"/>
</dbReference>
<proteinExistence type="predicted"/>
<dbReference type="InterPro" id="IPR041657">
    <property type="entry name" value="HTH_17"/>
</dbReference>
<sequence length="79" mass="8723">MDENDLAQLITPKEAAKLKEVSVATIYKAVKEGRLKAVWPVGAMAFLLADLDVWQPASYRGVQRAVVTRGIPRKKAQTD</sequence>
<feature type="domain" description="Helix-turn-helix" evidence="1">
    <location>
        <begin position="10"/>
        <end position="54"/>
    </location>
</feature>
<evidence type="ECO:0000259" key="1">
    <source>
        <dbReference type="Pfam" id="PF12728"/>
    </source>
</evidence>
<keyword evidence="3" id="KW-1185">Reference proteome</keyword>
<dbReference type="RefSeq" id="WP_119325273.1">
    <property type="nucleotide sequence ID" value="NZ_AP025739.1"/>
</dbReference>
<protein>
    <recommendedName>
        <fullName evidence="1">Helix-turn-helix domain-containing protein</fullName>
    </recommendedName>
</protein>
<organism evidence="2 3">
    <name type="scientific">Capsulimonas corticalis</name>
    <dbReference type="NCBI Taxonomy" id="2219043"/>
    <lineage>
        <taxon>Bacteria</taxon>
        <taxon>Bacillati</taxon>
        <taxon>Armatimonadota</taxon>
        <taxon>Armatimonadia</taxon>
        <taxon>Capsulimonadales</taxon>
        <taxon>Capsulimonadaceae</taxon>
        <taxon>Capsulimonas</taxon>
    </lineage>
</organism>
<reference evidence="2 3" key="1">
    <citation type="journal article" date="2019" name="Int. J. Syst. Evol. Microbiol.">
        <title>Capsulimonas corticalis gen. nov., sp. nov., an aerobic capsulated bacterium, of a novel bacterial order, Capsulimonadales ord. nov., of the class Armatimonadia of the phylum Armatimonadetes.</title>
        <authorList>
            <person name="Li J."/>
            <person name="Kudo C."/>
            <person name="Tonouchi A."/>
        </authorList>
    </citation>
    <scope>NUCLEOTIDE SEQUENCE [LARGE SCALE GENOMIC DNA]</scope>
    <source>
        <strain evidence="2 3">AX-7</strain>
    </source>
</reference>